<gene>
    <name evidence="2" type="ORF">G3480_15170</name>
</gene>
<evidence type="ECO:0000313" key="3">
    <source>
        <dbReference type="Proteomes" id="UP000471640"/>
    </source>
</evidence>
<sequence>MLRHLIAIVGLALLCGAWVAFQGWLRRVDPNGRHIESGAGGCGGGGHCQTPAPERNDSSPSIELRAD</sequence>
<dbReference type="AlphaFoldDB" id="A0A6P1E0W9"/>
<proteinExistence type="predicted"/>
<dbReference type="Proteomes" id="UP000471640">
    <property type="component" value="Unassembled WGS sequence"/>
</dbReference>
<dbReference type="RefSeq" id="WP_164654729.1">
    <property type="nucleotide sequence ID" value="NZ_JAAIJR010000062.1"/>
</dbReference>
<keyword evidence="3" id="KW-1185">Reference proteome</keyword>
<name>A0A6P1E0W9_9GAMM</name>
<feature type="region of interest" description="Disordered" evidence="1">
    <location>
        <begin position="36"/>
        <end position="67"/>
    </location>
</feature>
<organism evidence="2 3">
    <name type="scientific">Thiorhodococcus mannitoliphagus</name>
    <dbReference type="NCBI Taxonomy" id="329406"/>
    <lineage>
        <taxon>Bacteria</taxon>
        <taxon>Pseudomonadati</taxon>
        <taxon>Pseudomonadota</taxon>
        <taxon>Gammaproteobacteria</taxon>
        <taxon>Chromatiales</taxon>
        <taxon>Chromatiaceae</taxon>
        <taxon>Thiorhodococcus</taxon>
    </lineage>
</organism>
<reference evidence="3" key="1">
    <citation type="journal article" date="2020" name="Microbiol. Resour. Announc.">
        <title>Draft Genome Sequences of Thiorhodococcus mannitoliphagus and Thiorhodococcus minor, Purple Sulfur Photosynthetic Bacteria in the Gammaproteobacterial Family Chromatiaceae.</title>
        <authorList>
            <person name="Aviles F.A."/>
            <person name="Meyer T.E."/>
            <person name="Kyndt J.A."/>
        </authorList>
    </citation>
    <scope>NUCLEOTIDE SEQUENCE [LARGE SCALE GENOMIC DNA]</scope>
    <source>
        <strain evidence="3">DSM 18266</strain>
    </source>
</reference>
<accession>A0A6P1E0W9</accession>
<evidence type="ECO:0000256" key="1">
    <source>
        <dbReference type="SAM" id="MobiDB-lite"/>
    </source>
</evidence>
<reference evidence="2 3" key="2">
    <citation type="submission" date="2020-02" db="EMBL/GenBank/DDBJ databases">
        <title>Genome sequences of Thiorhodococcus mannitoliphagus and Thiorhodococcus minor, purple sulfur photosynthetic bacteria in the gammaproteobacterial family, Chromatiaceae.</title>
        <authorList>
            <person name="Aviles F.A."/>
            <person name="Meyer T.E."/>
            <person name="Kyndt J.A."/>
        </authorList>
    </citation>
    <scope>NUCLEOTIDE SEQUENCE [LARGE SCALE GENOMIC DNA]</scope>
    <source>
        <strain evidence="2 3">DSM 18266</strain>
    </source>
</reference>
<protein>
    <submittedName>
        <fullName evidence="2">Uncharacterized protein</fullName>
    </submittedName>
</protein>
<feature type="compositionally biased region" description="Gly residues" evidence="1">
    <location>
        <begin position="38"/>
        <end position="47"/>
    </location>
</feature>
<dbReference type="EMBL" id="JAAIJR010000062">
    <property type="protein sequence ID" value="NEX21634.1"/>
    <property type="molecule type" value="Genomic_DNA"/>
</dbReference>
<evidence type="ECO:0000313" key="2">
    <source>
        <dbReference type="EMBL" id="NEX21634.1"/>
    </source>
</evidence>
<comment type="caution">
    <text evidence="2">The sequence shown here is derived from an EMBL/GenBank/DDBJ whole genome shotgun (WGS) entry which is preliminary data.</text>
</comment>